<evidence type="ECO:0000256" key="6">
    <source>
        <dbReference type="ARBA" id="ARBA00023242"/>
    </source>
</evidence>
<feature type="domain" description="PHD-type" evidence="11">
    <location>
        <begin position="372"/>
        <end position="421"/>
    </location>
</feature>
<dbReference type="InterPro" id="IPR011011">
    <property type="entry name" value="Znf_FYVE_PHD"/>
</dbReference>
<evidence type="ECO:0000259" key="11">
    <source>
        <dbReference type="PROSITE" id="PS50016"/>
    </source>
</evidence>
<evidence type="ECO:0000256" key="1">
    <source>
        <dbReference type="ARBA" id="ARBA00004123"/>
    </source>
</evidence>
<dbReference type="InterPro" id="IPR013083">
    <property type="entry name" value="Znf_RING/FYVE/PHD"/>
</dbReference>
<gene>
    <name evidence="12" type="ORF">OBRU01_13473</name>
</gene>
<feature type="compositionally biased region" description="Basic and acidic residues" evidence="10">
    <location>
        <begin position="335"/>
        <end position="344"/>
    </location>
</feature>
<comment type="caution">
    <text evidence="12">The sequence shown here is derived from an EMBL/GenBank/DDBJ whole genome shotgun (WGS) entry which is preliminary data.</text>
</comment>
<evidence type="ECO:0000256" key="3">
    <source>
        <dbReference type="ARBA" id="ARBA00022723"/>
    </source>
</evidence>
<feature type="site" description="Histone H3K4me3 binding" evidence="7">
    <location>
        <position position="374"/>
    </location>
</feature>
<feature type="site" description="Histone H3K4me3 binding" evidence="7">
    <location>
        <position position="389"/>
    </location>
</feature>
<feature type="region of interest" description="Disordered" evidence="10">
    <location>
        <begin position="78"/>
        <end position="100"/>
    </location>
</feature>
<evidence type="ECO:0000313" key="13">
    <source>
        <dbReference type="Proteomes" id="UP000037510"/>
    </source>
</evidence>
<dbReference type="Proteomes" id="UP000037510">
    <property type="component" value="Unassembled WGS sequence"/>
</dbReference>
<dbReference type="Gene3D" id="3.30.40.10">
    <property type="entry name" value="Zinc/RING finger domain, C3HC4 (zinc finger)"/>
    <property type="match status" value="1"/>
</dbReference>
<feature type="site" description="Histone H3K4me3 binding" evidence="7">
    <location>
        <position position="385"/>
    </location>
</feature>
<dbReference type="InterPro" id="IPR028643">
    <property type="entry name" value="ING1_PHD_Znf"/>
</dbReference>
<accession>A0A0L7L7J1</accession>
<name>A0A0L7L7J1_OPEBR</name>
<feature type="binding site" evidence="8">
    <location>
        <position position="375"/>
    </location>
    <ligand>
        <name>Zn(2+)</name>
        <dbReference type="ChEBI" id="CHEBI:29105"/>
        <label>1</label>
    </ligand>
</feature>
<keyword evidence="4 9" id="KW-0863">Zinc-finger</keyword>
<evidence type="ECO:0000256" key="8">
    <source>
        <dbReference type="PIRSR" id="PIRSR628651-51"/>
    </source>
</evidence>
<feature type="compositionally biased region" description="Basic and acidic residues" evidence="10">
    <location>
        <begin position="243"/>
        <end position="261"/>
    </location>
</feature>
<feature type="region of interest" description="Disordered" evidence="10">
    <location>
        <begin position="329"/>
        <end position="367"/>
    </location>
</feature>
<evidence type="ECO:0000256" key="2">
    <source>
        <dbReference type="ARBA" id="ARBA00010210"/>
    </source>
</evidence>
<dbReference type="GO" id="GO:0008270">
    <property type="term" value="F:zinc ion binding"/>
    <property type="evidence" value="ECO:0007669"/>
    <property type="project" value="UniProtKB-KW"/>
</dbReference>
<dbReference type="SUPFAM" id="SSF57903">
    <property type="entry name" value="FYVE/PHD zinc finger"/>
    <property type="match status" value="1"/>
</dbReference>
<keyword evidence="13" id="KW-1185">Reference proteome</keyword>
<dbReference type="PANTHER" id="PTHR10333">
    <property type="entry name" value="INHIBITOR OF GROWTH PROTEIN"/>
    <property type="match status" value="1"/>
</dbReference>
<feature type="region of interest" description="Disordered" evidence="10">
    <location>
        <begin position="114"/>
        <end position="135"/>
    </location>
</feature>
<evidence type="ECO:0000256" key="7">
    <source>
        <dbReference type="PIRSR" id="PIRSR628651-50"/>
    </source>
</evidence>
<feature type="binding site" evidence="8">
    <location>
        <position position="393"/>
    </location>
    <ligand>
        <name>Zn(2+)</name>
        <dbReference type="ChEBI" id="CHEBI:29105"/>
        <label>2</label>
    </ligand>
</feature>
<feature type="binding site" evidence="8">
    <location>
        <position position="399"/>
    </location>
    <ligand>
        <name>Zn(2+)</name>
        <dbReference type="ChEBI" id="CHEBI:29105"/>
        <label>1</label>
    </ligand>
</feature>
<dbReference type="EMBL" id="JTDY01002420">
    <property type="protein sequence ID" value="KOB71448.1"/>
    <property type="molecule type" value="Genomic_DNA"/>
</dbReference>
<feature type="compositionally biased region" description="Basic and acidic residues" evidence="10">
    <location>
        <begin position="119"/>
        <end position="135"/>
    </location>
</feature>
<dbReference type="InterPro" id="IPR028651">
    <property type="entry name" value="ING_fam"/>
</dbReference>
<organism evidence="12 13">
    <name type="scientific">Operophtera brumata</name>
    <name type="common">Winter moth</name>
    <name type="synonym">Phalaena brumata</name>
    <dbReference type="NCBI Taxonomy" id="104452"/>
    <lineage>
        <taxon>Eukaryota</taxon>
        <taxon>Metazoa</taxon>
        <taxon>Ecdysozoa</taxon>
        <taxon>Arthropoda</taxon>
        <taxon>Hexapoda</taxon>
        <taxon>Insecta</taxon>
        <taxon>Pterygota</taxon>
        <taxon>Neoptera</taxon>
        <taxon>Endopterygota</taxon>
        <taxon>Lepidoptera</taxon>
        <taxon>Glossata</taxon>
        <taxon>Ditrysia</taxon>
        <taxon>Geometroidea</taxon>
        <taxon>Geometridae</taxon>
        <taxon>Larentiinae</taxon>
        <taxon>Operophtera</taxon>
    </lineage>
</organism>
<feature type="binding site" evidence="8">
    <location>
        <position position="377"/>
    </location>
    <ligand>
        <name>Zn(2+)</name>
        <dbReference type="ChEBI" id="CHEBI:29105"/>
        <label>1</label>
    </ligand>
</feature>
<dbReference type="InterPro" id="IPR019786">
    <property type="entry name" value="Zinc_finger_PHD-type_CS"/>
</dbReference>
<feature type="site" description="Histone H3K4me3 binding" evidence="7">
    <location>
        <position position="397"/>
    </location>
</feature>
<protein>
    <submittedName>
        <fullName evidence="12">Inhibitor of growth protein</fullName>
    </submittedName>
</protein>
<dbReference type="STRING" id="104452.A0A0L7L7J1"/>
<reference evidence="12 13" key="1">
    <citation type="journal article" date="2015" name="Genome Biol. Evol.">
        <title>The genome of winter moth (Operophtera brumata) provides a genomic perspective on sexual dimorphism and phenology.</title>
        <authorList>
            <person name="Derks M.F."/>
            <person name="Smit S."/>
            <person name="Salis L."/>
            <person name="Schijlen E."/>
            <person name="Bossers A."/>
            <person name="Mateman C."/>
            <person name="Pijl A.S."/>
            <person name="de Ridder D."/>
            <person name="Groenen M.A."/>
            <person name="Visser M.E."/>
            <person name="Megens H.J."/>
        </authorList>
    </citation>
    <scope>NUCLEOTIDE SEQUENCE [LARGE SCALE GENOMIC DNA]</scope>
    <source>
        <strain evidence="12">WM2013NL</strain>
        <tissue evidence="12">Head and thorax</tissue>
    </source>
</reference>
<keyword evidence="6" id="KW-0539">Nucleus</keyword>
<dbReference type="PROSITE" id="PS01359">
    <property type="entry name" value="ZF_PHD_1"/>
    <property type="match status" value="1"/>
</dbReference>
<dbReference type="InterPro" id="IPR001965">
    <property type="entry name" value="Znf_PHD"/>
</dbReference>
<evidence type="ECO:0000313" key="12">
    <source>
        <dbReference type="EMBL" id="KOB71448.1"/>
    </source>
</evidence>
<feature type="compositionally biased region" description="Basic and acidic residues" evidence="10">
    <location>
        <begin position="87"/>
        <end position="96"/>
    </location>
</feature>
<dbReference type="GO" id="GO:0005634">
    <property type="term" value="C:nucleus"/>
    <property type="evidence" value="ECO:0007669"/>
    <property type="project" value="UniProtKB-SubCell"/>
</dbReference>
<dbReference type="CDD" id="cd15584">
    <property type="entry name" value="PHD_ING1_2"/>
    <property type="match status" value="1"/>
</dbReference>
<dbReference type="AlphaFoldDB" id="A0A0L7L7J1"/>
<dbReference type="PROSITE" id="PS50016">
    <property type="entry name" value="ZF_PHD_2"/>
    <property type="match status" value="1"/>
</dbReference>
<feature type="compositionally biased region" description="Basic and acidic residues" evidence="10">
    <location>
        <begin position="211"/>
        <end position="220"/>
    </location>
</feature>
<comment type="subcellular location">
    <subcellularLocation>
        <location evidence="1">Nucleus</location>
    </subcellularLocation>
</comment>
<feature type="compositionally biased region" description="Polar residues" evidence="10">
    <location>
        <begin position="346"/>
        <end position="358"/>
    </location>
</feature>
<comment type="similarity">
    <text evidence="2">Belongs to the ING family.</text>
</comment>
<dbReference type="PANTHER" id="PTHR10333:SF89">
    <property type="entry name" value="INHIBITOR OF GROWTH PROTEIN"/>
    <property type="match status" value="1"/>
</dbReference>
<evidence type="ECO:0000256" key="4">
    <source>
        <dbReference type="ARBA" id="ARBA00022771"/>
    </source>
</evidence>
<dbReference type="FunFam" id="3.30.40.10:FF:000021">
    <property type="entry name" value="Inhibitor of growth 2b"/>
    <property type="match status" value="1"/>
</dbReference>
<sequence>MANCGQRKRRNQRRRAMADQLTVAASSKYPKALAPRRAWRRTARTRASETARGTRTPLPTRKVSLLCTTYIQSARTTTGVATDGADSSERDSERHAHTTTNKKGISTVHYIHTKRSHHDGRGDGRRGLERARQREARAHHYQQERYLYCALHTYKALAPRRAWRRTARTRASETARGTRTPLPTRKVSLLCTTYIQSARTTTGVATDGADSSERDSERHAHTTTNKKGISTVHYIHTKRSHHDGRGDGRRGLERARQREARAHHYQQERYLYCALHTYKALAPRRAWRRTSRTRASETARGTRTPLPTRKVSLLCTTYIQSARTTTGVATDVADSSERDSERHAHTTTNKKGISTRSETPPEETDAIDPDEPRYCLCDQISFGEMILCDNDLCPIEWFHFSCVSLTTKPKGKWFCPKCRGDRPNIMKPKGQFLKELE</sequence>
<evidence type="ECO:0000256" key="9">
    <source>
        <dbReference type="PROSITE-ProRule" id="PRU00146"/>
    </source>
</evidence>
<feature type="non-terminal residue" evidence="12">
    <location>
        <position position="437"/>
    </location>
</feature>
<proteinExistence type="inferred from homology"/>
<feature type="binding site" evidence="8">
    <location>
        <position position="388"/>
    </location>
    <ligand>
        <name>Zn(2+)</name>
        <dbReference type="ChEBI" id="CHEBI:29105"/>
        <label>2</label>
    </ligand>
</feature>
<feature type="binding site" evidence="8">
    <location>
        <position position="415"/>
    </location>
    <ligand>
        <name>Zn(2+)</name>
        <dbReference type="ChEBI" id="CHEBI:29105"/>
        <label>2</label>
    </ligand>
</feature>
<feature type="region of interest" description="Disordered" evidence="10">
    <location>
        <begin position="286"/>
        <end position="306"/>
    </location>
</feature>
<dbReference type="GO" id="GO:0045893">
    <property type="term" value="P:positive regulation of DNA-templated transcription"/>
    <property type="evidence" value="ECO:0007669"/>
    <property type="project" value="TreeGrafter"/>
</dbReference>
<evidence type="ECO:0000256" key="10">
    <source>
        <dbReference type="SAM" id="MobiDB-lite"/>
    </source>
</evidence>
<evidence type="ECO:0000256" key="5">
    <source>
        <dbReference type="ARBA" id="ARBA00022833"/>
    </source>
</evidence>
<keyword evidence="5 8" id="KW-0862">Zinc</keyword>
<dbReference type="SMART" id="SM00249">
    <property type="entry name" value="PHD"/>
    <property type="match status" value="1"/>
</dbReference>
<feature type="region of interest" description="Disordered" evidence="10">
    <location>
        <begin position="202"/>
        <end position="224"/>
    </location>
</feature>
<feature type="binding site" evidence="8">
    <location>
        <position position="402"/>
    </location>
    <ligand>
        <name>Zn(2+)</name>
        <dbReference type="ChEBI" id="CHEBI:29105"/>
        <label>1</label>
    </ligand>
</feature>
<dbReference type="InterPro" id="IPR019787">
    <property type="entry name" value="Znf_PHD-finger"/>
</dbReference>
<feature type="binding site" evidence="8">
    <location>
        <position position="418"/>
    </location>
    <ligand>
        <name>Zn(2+)</name>
        <dbReference type="ChEBI" id="CHEBI:29105"/>
        <label>2</label>
    </ligand>
</feature>
<feature type="region of interest" description="Disordered" evidence="10">
    <location>
        <begin position="238"/>
        <end position="261"/>
    </location>
</feature>
<keyword evidence="3 8" id="KW-0479">Metal-binding</keyword>